<accession>A0A0L8FY04</accession>
<organism evidence="1">
    <name type="scientific">Octopus bimaculoides</name>
    <name type="common">California two-spotted octopus</name>
    <dbReference type="NCBI Taxonomy" id="37653"/>
    <lineage>
        <taxon>Eukaryota</taxon>
        <taxon>Metazoa</taxon>
        <taxon>Spiralia</taxon>
        <taxon>Lophotrochozoa</taxon>
        <taxon>Mollusca</taxon>
        <taxon>Cephalopoda</taxon>
        <taxon>Coleoidea</taxon>
        <taxon>Octopodiformes</taxon>
        <taxon>Octopoda</taxon>
        <taxon>Incirrata</taxon>
        <taxon>Octopodidae</taxon>
        <taxon>Octopus</taxon>
    </lineage>
</organism>
<gene>
    <name evidence="1" type="ORF">OCBIM_22004569mg</name>
</gene>
<reference evidence="1" key="1">
    <citation type="submission" date="2015-07" db="EMBL/GenBank/DDBJ databases">
        <title>MeaNS - Measles Nucleotide Surveillance Program.</title>
        <authorList>
            <person name="Tran T."/>
            <person name="Druce J."/>
        </authorList>
    </citation>
    <scope>NUCLEOTIDE SEQUENCE</scope>
    <source>
        <strain evidence="1">UCB-OBI-ISO-001</strain>
        <tissue evidence="1">Gonad</tissue>
    </source>
</reference>
<name>A0A0L8FY04_OCTBM</name>
<protein>
    <submittedName>
        <fullName evidence="1">Uncharacterized protein</fullName>
    </submittedName>
</protein>
<sequence>MKLSCTHTQQCKEVTAGILFKQLLCTCPRIYYHASCWNGFITRHHQKVLGLILLHW</sequence>
<dbReference type="EMBL" id="KQ425361">
    <property type="protein sequence ID" value="KOF69568.1"/>
    <property type="molecule type" value="Genomic_DNA"/>
</dbReference>
<proteinExistence type="predicted"/>
<evidence type="ECO:0000313" key="1">
    <source>
        <dbReference type="EMBL" id="KOF69568.1"/>
    </source>
</evidence>
<dbReference type="AlphaFoldDB" id="A0A0L8FY04"/>